<dbReference type="InterPro" id="IPR012312">
    <property type="entry name" value="Hemerythrin-like"/>
</dbReference>
<evidence type="ECO:0000256" key="1">
    <source>
        <dbReference type="SAM" id="Coils"/>
    </source>
</evidence>
<organism evidence="3 4">
    <name type="scientific">Reichenbachiella carrageenanivorans</name>
    <dbReference type="NCBI Taxonomy" id="2979869"/>
    <lineage>
        <taxon>Bacteria</taxon>
        <taxon>Pseudomonadati</taxon>
        <taxon>Bacteroidota</taxon>
        <taxon>Cytophagia</taxon>
        <taxon>Cytophagales</taxon>
        <taxon>Reichenbachiellaceae</taxon>
        <taxon>Reichenbachiella</taxon>
    </lineage>
</organism>
<keyword evidence="4" id="KW-1185">Reference proteome</keyword>
<evidence type="ECO:0000313" key="3">
    <source>
        <dbReference type="EMBL" id="UXX79041.1"/>
    </source>
</evidence>
<feature type="coiled-coil region" evidence="1">
    <location>
        <begin position="69"/>
        <end position="113"/>
    </location>
</feature>
<protein>
    <submittedName>
        <fullName evidence="3">Hemerythrin domain-containing protein</fullName>
    </submittedName>
</protein>
<reference evidence="3" key="1">
    <citation type="submission" date="2022-10" db="EMBL/GenBank/DDBJ databases">
        <title>Comparative genomics and taxonomic characterization of three novel marine species of genus Reichenbachiella exhibiting antioxidant and polysaccharide degradation activities.</title>
        <authorList>
            <person name="Muhammad N."/>
            <person name="Lee Y.-J."/>
            <person name="Ko J."/>
            <person name="Kim S.-G."/>
        </authorList>
    </citation>
    <scope>NUCLEOTIDE SEQUENCE</scope>
    <source>
        <strain evidence="3">Wsw4-B4</strain>
    </source>
</reference>
<dbReference type="EMBL" id="CP106735">
    <property type="protein sequence ID" value="UXX79041.1"/>
    <property type="molecule type" value="Genomic_DNA"/>
</dbReference>
<evidence type="ECO:0000313" key="4">
    <source>
        <dbReference type="Proteomes" id="UP001062165"/>
    </source>
</evidence>
<keyword evidence="1" id="KW-0175">Coiled coil</keyword>
<name>A0ABY6CYQ0_9BACT</name>
<sequence length="154" mass="18747">MKPTPIKRNEHLKPISREHHQGLLLCWKIRTGLSLNIPIKRIKKYTDWFYQEHLLPHFELEEKHLFPILDEQHEMVTKAKAEHRRLKRLFEAKDELEKKISLIEEELESHIRFEERVLFNEIQSVATAEQLQHIDKVHQEEKFVENLSDPFWKK</sequence>
<gene>
    <name evidence="3" type="ORF">N7E81_16930</name>
</gene>
<dbReference type="Pfam" id="PF01814">
    <property type="entry name" value="Hemerythrin"/>
    <property type="match status" value="1"/>
</dbReference>
<proteinExistence type="predicted"/>
<dbReference type="Proteomes" id="UP001062165">
    <property type="component" value="Chromosome"/>
</dbReference>
<evidence type="ECO:0000259" key="2">
    <source>
        <dbReference type="Pfam" id="PF01814"/>
    </source>
</evidence>
<dbReference type="Gene3D" id="1.20.120.520">
    <property type="entry name" value="nmb1532 protein domain like"/>
    <property type="match status" value="1"/>
</dbReference>
<dbReference type="RefSeq" id="WP_263050784.1">
    <property type="nucleotide sequence ID" value="NZ_CP106735.1"/>
</dbReference>
<accession>A0ABY6CYQ0</accession>
<feature type="domain" description="Hemerythrin-like" evidence="2">
    <location>
        <begin position="24"/>
        <end position="96"/>
    </location>
</feature>